<proteinExistence type="predicted"/>
<name>A0A6F8PR55_9GAMM</name>
<dbReference type="SUPFAM" id="SSF143422">
    <property type="entry name" value="Transposase IS200-like"/>
    <property type="match status" value="1"/>
</dbReference>
<dbReference type="RefSeq" id="WP_173292304.1">
    <property type="nucleotide sequence ID" value="NZ_AP021888.1"/>
</dbReference>
<protein>
    <recommendedName>
        <fullName evidence="1">Transposase IS200-like domain-containing protein</fullName>
    </recommendedName>
</protein>
<gene>
    <name evidence="2" type="ORF">THMIRHAT_23410</name>
</gene>
<dbReference type="InterPro" id="IPR002686">
    <property type="entry name" value="Transposase_17"/>
</dbReference>
<dbReference type="InterPro" id="IPR052715">
    <property type="entry name" value="RAYT_transposase"/>
</dbReference>
<dbReference type="KEGG" id="tzo:THMIRHAT_23410"/>
<feature type="domain" description="Transposase IS200-like" evidence="1">
    <location>
        <begin position="10"/>
        <end position="153"/>
    </location>
</feature>
<evidence type="ECO:0000259" key="1">
    <source>
        <dbReference type="SMART" id="SM01321"/>
    </source>
</evidence>
<dbReference type="InterPro" id="IPR036515">
    <property type="entry name" value="Transposase_17_sf"/>
</dbReference>
<dbReference type="EMBL" id="AP021888">
    <property type="protein sequence ID" value="BBP44595.1"/>
    <property type="molecule type" value="Genomic_DNA"/>
</dbReference>
<dbReference type="GO" id="GO:0043565">
    <property type="term" value="F:sequence-specific DNA binding"/>
    <property type="evidence" value="ECO:0007669"/>
    <property type="project" value="TreeGrafter"/>
</dbReference>
<dbReference type="Pfam" id="PF01797">
    <property type="entry name" value="Y1_Tnp"/>
    <property type="match status" value="1"/>
</dbReference>
<dbReference type="Gene3D" id="3.30.70.1290">
    <property type="entry name" value="Transposase IS200-like"/>
    <property type="match status" value="1"/>
</dbReference>
<dbReference type="Proteomes" id="UP000501466">
    <property type="component" value="Chromosome"/>
</dbReference>
<dbReference type="PANTHER" id="PTHR36966:SF1">
    <property type="entry name" value="REP-ASSOCIATED TYROSINE TRANSPOSASE"/>
    <property type="match status" value="1"/>
</dbReference>
<reference evidence="3" key="1">
    <citation type="submission" date="2019-11" db="EMBL/GenBank/DDBJ databases">
        <title>Isolation and characterization of two novel species in the genus Thiomicrorhabdus.</title>
        <authorList>
            <person name="Mochizuki J."/>
            <person name="Kojima H."/>
            <person name="Fukui M."/>
        </authorList>
    </citation>
    <scope>NUCLEOTIDE SEQUENCE [LARGE SCALE GENOMIC DNA]</scope>
    <source>
        <strain evidence="3">AkT22</strain>
    </source>
</reference>
<dbReference type="PANTHER" id="PTHR36966">
    <property type="entry name" value="REP-ASSOCIATED TYROSINE TRANSPOSASE"/>
    <property type="match status" value="1"/>
</dbReference>
<dbReference type="GO" id="GO:0004803">
    <property type="term" value="F:transposase activity"/>
    <property type="evidence" value="ECO:0007669"/>
    <property type="project" value="InterPro"/>
</dbReference>
<accession>A0A6F8PR55</accession>
<dbReference type="AlphaFoldDB" id="A0A6F8PR55"/>
<evidence type="ECO:0000313" key="2">
    <source>
        <dbReference type="EMBL" id="BBP44595.1"/>
    </source>
</evidence>
<sequence length="173" mass="20352">MRKSLVHFSELESFQFVTFRTQASIEDYQERLHLSPNLSSSQKQTLIDDYCDQSLLGRYLNGDVLEQLMQSVKSLEPDYYHLIAVSIMPNHVHILFQQKQTTTQIMHKLKGSSTLMINKMLKQQGHFWEKSYFDKAIRNQKHFDITYEYIKNNAIKAGLTDAHQRFWGIYEAG</sequence>
<evidence type="ECO:0000313" key="3">
    <source>
        <dbReference type="Proteomes" id="UP000501466"/>
    </source>
</evidence>
<organism evidence="2 3">
    <name type="scientific">Thiosulfativibrio zosterae</name>
    <dbReference type="NCBI Taxonomy" id="2675053"/>
    <lineage>
        <taxon>Bacteria</taxon>
        <taxon>Pseudomonadati</taxon>
        <taxon>Pseudomonadota</taxon>
        <taxon>Gammaproteobacteria</taxon>
        <taxon>Thiotrichales</taxon>
        <taxon>Piscirickettsiaceae</taxon>
        <taxon>Thiosulfativibrio</taxon>
    </lineage>
</organism>
<keyword evidence="3" id="KW-1185">Reference proteome</keyword>
<dbReference type="GO" id="GO:0006313">
    <property type="term" value="P:DNA transposition"/>
    <property type="evidence" value="ECO:0007669"/>
    <property type="project" value="InterPro"/>
</dbReference>
<dbReference type="SMART" id="SM01321">
    <property type="entry name" value="Y1_Tnp"/>
    <property type="match status" value="1"/>
</dbReference>